<reference evidence="4 5" key="1">
    <citation type="submission" date="2019-05" db="EMBL/GenBank/DDBJ databases">
        <authorList>
            <person name="Chen C."/>
        </authorList>
    </citation>
    <scope>NUCLEOTIDE SEQUENCE [LARGE SCALE GENOMIC DNA]</scope>
    <source>
        <strain evidence="4 5">HB172198</strain>
    </source>
</reference>
<dbReference type="RefSeq" id="WP_138227416.1">
    <property type="nucleotide sequence ID" value="NZ_CP040396.1"/>
</dbReference>
<gene>
    <name evidence="4" type="ORF">E6C60_4058</name>
</gene>
<dbReference type="CDD" id="cd04301">
    <property type="entry name" value="NAT_SF"/>
    <property type="match status" value="1"/>
</dbReference>
<evidence type="ECO:0000256" key="1">
    <source>
        <dbReference type="ARBA" id="ARBA00022679"/>
    </source>
</evidence>
<dbReference type="Pfam" id="PF00583">
    <property type="entry name" value="Acetyltransf_1"/>
    <property type="match status" value="2"/>
</dbReference>
<organism evidence="4 5">
    <name type="scientific">Paenibacillus algicola</name>
    <dbReference type="NCBI Taxonomy" id="2565926"/>
    <lineage>
        <taxon>Bacteria</taxon>
        <taxon>Bacillati</taxon>
        <taxon>Bacillota</taxon>
        <taxon>Bacilli</taxon>
        <taxon>Bacillales</taxon>
        <taxon>Paenibacillaceae</taxon>
        <taxon>Paenibacillus</taxon>
    </lineage>
</organism>
<dbReference type="GO" id="GO:0016747">
    <property type="term" value="F:acyltransferase activity, transferring groups other than amino-acyl groups"/>
    <property type="evidence" value="ECO:0007669"/>
    <property type="project" value="InterPro"/>
</dbReference>
<dbReference type="InterPro" id="IPR000182">
    <property type="entry name" value="GNAT_dom"/>
</dbReference>
<name>A0A4P8XQG1_9BACL</name>
<dbReference type="InterPro" id="IPR050680">
    <property type="entry name" value="YpeA/RimI_acetyltransf"/>
</dbReference>
<dbReference type="AlphaFoldDB" id="A0A4P8XQG1"/>
<dbReference type="KEGG" id="palo:E6C60_4058"/>
<keyword evidence="2" id="KW-0012">Acyltransferase</keyword>
<dbReference type="SUPFAM" id="SSF55729">
    <property type="entry name" value="Acyl-CoA N-acyltransferases (Nat)"/>
    <property type="match status" value="2"/>
</dbReference>
<dbReference type="PANTHER" id="PTHR43420">
    <property type="entry name" value="ACETYLTRANSFERASE"/>
    <property type="match status" value="1"/>
</dbReference>
<dbReference type="OrthoDB" id="2609247at2"/>
<feature type="domain" description="N-acetyltransferase" evidence="3">
    <location>
        <begin position="173"/>
        <end position="309"/>
    </location>
</feature>
<dbReference type="Gene3D" id="3.40.630.30">
    <property type="match status" value="2"/>
</dbReference>
<sequence length="309" mass="34857">MPTPFKAYAFQGRIPGDYRQLLLPEHYAYLQQLPAECFAIGIACGEKPAALAVLYRDPGSPEGKLQSFVVAPAWRRRGLGRQLYTLLENWAQQQQLKQIHVEYLAPAAAQLEESKAKPAAGLQDTVSVPARFLQACGFHIPQPGIYVWKGSLKELVQEPRGNRLQLTSSFSVTPFYELSDIERASIKNRVELPYPSILDPFIEEHVIDQEHSLILRQNGNIAGWITVERFNNNTVLLKTMYVKDSCRSKGWGLVLALEACRLLEREGLYENWIGFVEASNPLMARLAIKQLSPLHSVSVEVLWRTSKSI</sequence>
<dbReference type="EMBL" id="CP040396">
    <property type="protein sequence ID" value="QCT04763.1"/>
    <property type="molecule type" value="Genomic_DNA"/>
</dbReference>
<accession>A0A4P8XQG1</accession>
<evidence type="ECO:0000313" key="5">
    <source>
        <dbReference type="Proteomes" id="UP000300879"/>
    </source>
</evidence>
<evidence type="ECO:0000256" key="2">
    <source>
        <dbReference type="ARBA" id="ARBA00023315"/>
    </source>
</evidence>
<protein>
    <submittedName>
        <fullName evidence="4">Acetyltransferase, GNAT family</fullName>
    </submittedName>
</protein>
<dbReference type="InterPro" id="IPR016181">
    <property type="entry name" value="Acyl_CoA_acyltransferase"/>
</dbReference>
<keyword evidence="1 4" id="KW-0808">Transferase</keyword>
<evidence type="ECO:0000313" key="4">
    <source>
        <dbReference type="EMBL" id="QCT04763.1"/>
    </source>
</evidence>
<keyword evidence="5" id="KW-1185">Reference proteome</keyword>
<dbReference type="PROSITE" id="PS51186">
    <property type="entry name" value="GNAT"/>
    <property type="match status" value="2"/>
</dbReference>
<dbReference type="Proteomes" id="UP000300879">
    <property type="component" value="Chromosome"/>
</dbReference>
<feature type="domain" description="N-acetyltransferase" evidence="3">
    <location>
        <begin position="1"/>
        <end position="154"/>
    </location>
</feature>
<proteinExistence type="predicted"/>
<evidence type="ECO:0000259" key="3">
    <source>
        <dbReference type="PROSITE" id="PS51186"/>
    </source>
</evidence>